<gene>
    <name evidence="1" type="primary">dafE</name>
    <name evidence="1" type="ORF">PPL_09576</name>
</gene>
<dbReference type="GO" id="GO:0009089">
    <property type="term" value="P:lysine biosynthetic process via diaminopimelate"/>
    <property type="evidence" value="ECO:0007669"/>
    <property type="project" value="InterPro"/>
</dbReference>
<keyword evidence="2" id="KW-1185">Reference proteome</keyword>
<dbReference type="GeneID" id="31365051"/>
<reference evidence="1 2" key="1">
    <citation type="journal article" date="2011" name="Genome Res.">
        <title>Phylogeny-wide analysis of social amoeba genomes highlights ancient origins for complex intercellular communication.</title>
        <authorList>
            <person name="Heidel A.J."/>
            <person name="Lawal H.M."/>
            <person name="Felder M."/>
            <person name="Schilde C."/>
            <person name="Helps N.R."/>
            <person name="Tunggal B."/>
            <person name="Rivero F."/>
            <person name="John U."/>
            <person name="Schleicher M."/>
            <person name="Eichinger L."/>
            <person name="Platzer M."/>
            <person name="Noegel A.A."/>
            <person name="Schaap P."/>
            <person name="Gloeckner G."/>
        </authorList>
    </citation>
    <scope>NUCLEOTIDE SEQUENCE [LARGE SCALE GENOMIC DNA]</scope>
    <source>
        <strain evidence="2">ATCC 26659 / Pp 5 / PN500</strain>
    </source>
</reference>
<dbReference type="GO" id="GO:0005829">
    <property type="term" value="C:cytosol"/>
    <property type="evidence" value="ECO:0007669"/>
    <property type="project" value="TreeGrafter"/>
</dbReference>
<accession>D3BNQ5</accession>
<dbReference type="RefSeq" id="XP_020428956.1">
    <property type="nucleotide sequence ID" value="XM_020580369.1"/>
</dbReference>
<name>D3BNQ5_HETP5</name>
<sequence>MDFYDSDATITEIEDDNTVPVINSKINGYSNNVNSSNSNNNNNNNTFVNRTSLNNINLEAGDIQNDPPLILHFYPAIQQRRQKSHYLSNASEFVAFARTAAIDTSLLLRRQSTRAVLHTLRRQQSIPTPGFRPATFPLYQHDRRNHAVLSTASASTKQLTNSLGQSVPAEQCQLLIEQQQQQESRQQPKLLSIKSKQEDFCKMLPFKGHFINATLVSMGNPHCVVHLENVQDFPMDYYGEVIETHPIFPDKTNVEFVEVISSNQVRARVWQRGCGTTNACGTGACAIVVAGVLRGKTDRKCTVHMDGGSLEVEWRNEDEYVYHSGPSTTTFQGTVRFFLSELH</sequence>
<dbReference type="PANTHER" id="PTHR31689">
    <property type="entry name" value="DIAMINOPIMELATE EPIMERASE, CHLOROPLASTIC"/>
    <property type="match status" value="1"/>
</dbReference>
<dbReference type="Pfam" id="PF01678">
    <property type="entry name" value="DAP_epimerase"/>
    <property type="match status" value="1"/>
</dbReference>
<dbReference type="AlphaFoldDB" id="D3BNQ5"/>
<comment type="caution">
    <text evidence="1">The sequence shown here is derived from an EMBL/GenBank/DDBJ whole genome shotgun (WGS) entry which is preliminary data.</text>
</comment>
<evidence type="ECO:0000313" key="1">
    <source>
        <dbReference type="EMBL" id="EFA76824.1"/>
    </source>
</evidence>
<dbReference type="PANTHER" id="PTHR31689:SF2">
    <property type="entry name" value="DIAMINOPIMELATE EPIMERASE"/>
    <property type="match status" value="1"/>
</dbReference>
<dbReference type="SUPFAM" id="SSF54506">
    <property type="entry name" value="Diaminopimelate epimerase-like"/>
    <property type="match status" value="1"/>
</dbReference>
<protein>
    <submittedName>
        <fullName evidence="1">Diaminopimelate epimerase</fullName>
    </submittedName>
</protein>
<evidence type="ECO:0000313" key="2">
    <source>
        <dbReference type="Proteomes" id="UP000001396"/>
    </source>
</evidence>
<proteinExistence type="predicted"/>
<dbReference type="InParanoid" id="D3BNQ5"/>
<dbReference type="EMBL" id="ADBJ01000044">
    <property type="protein sequence ID" value="EFA76824.1"/>
    <property type="molecule type" value="Genomic_DNA"/>
</dbReference>
<dbReference type="Proteomes" id="UP000001396">
    <property type="component" value="Unassembled WGS sequence"/>
</dbReference>
<dbReference type="InterPro" id="IPR001653">
    <property type="entry name" value="DAP_epimerase_DapF"/>
</dbReference>
<dbReference type="STRING" id="670386.D3BNQ5"/>
<dbReference type="NCBIfam" id="TIGR00652">
    <property type="entry name" value="DapF"/>
    <property type="match status" value="1"/>
</dbReference>
<dbReference type="Gene3D" id="3.10.310.10">
    <property type="entry name" value="Diaminopimelate Epimerase, Chain A, domain 1"/>
    <property type="match status" value="1"/>
</dbReference>
<dbReference type="GO" id="GO:0008837">
    <property type="term" value="F:diaminopimelate epimerase activity"/>
    <property type="evidence" value="ECO:0007669"/>
    <property type="project" value="InterPro"/>
</dbReference>
<organism evidence="1 2">
    <name type="scientific">Heterostelium pallidum (strain ATCC 26659 / Pp 5 / PN500)</name>
    <name type="common">Cellular slime mold</name>
    <name type="synonym">Polysphondylium pallidum</name>
    <dbReference type="NCBI Taxonomy" id="670386"/>
    <lineage>
        <taxon>Eukaryota</taxon>
        <taxon>Amoebozoa</taxon>
        <taxon>Evosea</taxon>
        <taxon>Eumycetozoa</taxon>
        <taxon>Dictyostelia</taxon>
        <taxon>Acytosteliales</taxon>
        <taxon>Acytosteliaceae</taxon>
        <taxon>Heterostelium</taxon>
    </lineage>
</organism>